<dbReference type="SUPFAM" id="SSF53756">
    <property type="entry name" value="UDP-Glycosyltransferase/glycogen phosphorylase"/>
    <property type="match status" value="1"/>
</dbReference>
<dbReference type="Proteomes" id="UP000244193">
    <property type="component" value="Chromosome"/>
</dbReference>
<dbReference type="InterPro" id="IPR001296">
    <property type="entry name" value="Glyco_trans_1"/>
</dbReference>
<protein>
    <recommendedName>
        <fullName evidence="5">Glycosyltransferase family 1 protein</fullName>
    </recommendedName>
</protein>
<sequence>MQMPNLNHKMKKKLIVGITAEPSVDLLNGQLDYFIKKGYEVYLMAPEAPRVTKFCAEENVPLLAIKIERDISPWKDLKTLFQVIKVFRKVRPDIVNLGTPKVSLLGMMAAKITGVPFRIYTCRGFRFEHENGKKRSFLISLEKIIAKCSHKIICISNSVKKLGMDEGIFKDEKAFTIAKGSSNGINLSLFDPLATDKVKAEEARKEYNLEGCFVFGYVGRIVERKGIKELYHAFDAYYKENNKARLLMIGRPFWDQIRDTQLIEKFNHHPGIVMAGMKPQTDVPLYLSLMDVFVLPAWWEGFGNVLIQAAAMGIPVISTKATGCMDAVSDGFNGRLISPYSEAELVDMLRYFYEHQEEAKQMGRNGIEWAKNFRPEIIWKGIEDVYSSGK</sequence>
<dbReference type="AlphaFoldDB" id="A0A2S0RD43"/>
<dbReference type="CDD" id="cd03808">
    <property type="entry name" value="GT4_CapM-like"/>
    <property type="match status" value="1"/>
</dbReference>
<keyword evidence="4" id="KW-1185">Reference proteome</keyword>
<dbReference type="InterPro" id="IPR050194">
    <property type="entry name" value="Glycosyltransferase_grp1"/>
</dbReference>
<dbReference type="PANTHER" id="PTHR45947">
    <property type="entry name" value="SULFOQUINOVOSYL TRANSFERASE SQD2"/>
    <property type="match status" value="1"/>
</dbReference>
<evidence type="ECO:0000259" key="1">
    <source>
        <dbReference type="Pfam" id="PF00534"/>
    </source>
</evidence>
<evidence type="ECO:0000313" key="4">
    <source>
        <dbReference type="Proteomes" id="UP000244193"/>
    </source>
</evidence>
<accession>A0A2S0RD43</accession>
<gene>
    <name evidence="3" type="ORF">HYN48_00230</name>
</gene>
<evidence type="ECO:0000313" key="3">
    <source>
        <dbReference type="EMBL" id="AWA28632.1"/>
    </source>
</evidence>
<dbReference type="InterPro" id="IPR028098">
    <property type="entry name" value="Glyco_trans_4-like_N"/>
</dbReference>
<evidence type="ECO:0000259" key="2">
    <source>
        <dbReference type="Pfam" id="PF13477"/>
    </source>
</evidence>
<dbReference type="PANTHER" id="PTHR45947:SF3">
    <property type="entry name" value="SULFOQUINOVOSYL TRANSFERASE SQD2"/>
    <property type="match status" value="1"/>
</dbReference>
<organism evidence="3 4">
    <name type="scientific">Flavobacterium magnum</name>
    <dbReference type="NCBI Taxonomy" id="2162713"/>
    <lineage>
        <taxon>Bacteria</taxon>
        <taxon>Pseudomonadati</taxon>
        <taxon>Bacteroidota</taxon>
        <taxon>Flavobacteriia</taxon>
        <taxon>Flavobacteriales</taxon>
        <taxon>Flavobacteriaceae</taxon>
        <taxon>Flavobacterium</taxon>
    </lineage>
</organism>
<name>A0A2S0RD43_9FLAO</name>
<reference evidence="3 4" key="1">
    <citation type="submission" date="2018-04" db="EMBL/GenBank/DDBJ databases">
        <title>Genome sequencing of Flavobacterium sp. HYN0048.</title>
        <authorList>
            <person name="Yi H."/>
            <person name="Baek C."/>
        </authorList>
    </citation>
    <scope>NUCLEOTIDE SEQUENCE [LARGE SCALE GENOMIC DNA]</scope>
    <source>
        <strain evidence="3 4">HYN0048</strain>
    </source>
</reference>
<evidence type="ECO:0008006" key="5">
    <source>
        <dbReference type="Google" id="ProtNLM"/>
    </source>
</evidence>
<feature type="domain" description="Glycosyl transferase family 1" evidence="1">
    <location>
        <begin position="201"/>
        <end position="369"/>
    </location>
</feature>
<dbReference type="Pfam" id="PF00534">
    <property type="entry name" value="Glycos_transf_1"/>
    <property type="match status" value="1"/>
</dbReference>
<dbReference type="Gene3D" id="3.40.50.2000">
    <property type="entry name" value="Glycogen Phosphorylase B"/>
    <property type="match status" value="2"/>
</dbReference>
<proteinExistence type="predicted"/>
<dbReference type="KEGG" id="fmg:HYN48_00230"/>
<dbReference type="OrthoDB" id="9790710at2"/>
<feature type="domain" description="Glycosyltransferase subfamily 4-like N-terminal" evidence="2">
    <location>
        <begin position="31"/>
        <end position="156"/>
    </location>
</feature>
<dbReference type="Pfam" id="PF13477">
    <property type="entry name" value="Glyco_trans_4_2"/>
    <property type="match status" value="1"/>
</dbReference>
<dbReference type="EMBL" id="CP028811">
    <property type="protein sequence ID" value="AWA28632.1"/>
    <property type="molecule type" value="Genomic_DNA"/>
</dbReference>
<dbReference type="GO" id="GO:0016758">
    <property type="term" value="F:hexosyltransferase activity"/>
    <property type="evidence" value="ECO:0007669"/>
    <property type="project" value="TreeGrafter"/>
</dbReference>